<dbReference type="PANTHER" id="PTHR37984:SF13">
    <property type="entry name" value="RIBONUCLEASE H"/>
    <property type="match status" value="1"/>
</dbReference>
<protein>
    <recommendedName>
        <fullName evidence="2">ribonuclease H</fullName>
        <ecNumber evidence="2">3.1.26.4</ecNumber>
    </recommendedName>
</protein>
<gene>
    <name evidence="5" type="ORF">H4Q32_017733</name>
</gene>
<dbReference type="SUPFAM" id="SSF56672">
    <property type="entry name" value="DNA/RNA polymerases"/>
    <property type="match status" value="1"/>
</dbReference>
<dbReference type="EC" id="3.1.26.4" evidence="2"/>
<dbReference type="InterPro" id="IPR021109">
    <property type="entry name" value="Peptidase_aspartic_dom_sf"/>
</dbReference>
<feature type="compositionally biased region" description="Basic and acidic residues" evidence="3">
    <location>
        <begin position="28"/>
        <end position="40"/>
    </location>
</feature>
<accession>A0ABQ8LY51</accession>
<dbReference type="InterPro" id="IPR050951">
    <property type="entry name" value="Retrovirus_Pol_polyprotein"/>
</dbReference>
<dbReference type="PANTHER" id="PTHR37984">
    <property type="entry name" value="PROTEIN CBG26694"/>
    <property type="match status" value="1"/>
</dbReference>
<evidence type="ECO:0000256" key="2">
    <source>
        <dbReference type="ARBA" id="ARBA00012180"/>
    </source>
</evidence>
<name>A0ABQ8LY51_LABRO</name>
<dbReference type="Pfam" id="PF00078">
    <property type="entry name" value="RVT_1"/>
    <property type="match status" value="1"/>
</dbReference>
<evidence type="ECO:0000313" key="5">
    <source>
        <dbReference type="EMBL" id="KAI2655349.1"/>
    </source>
</evidence>
<keyword evidence="6" id="KW-1185">Reference proteome</keyword>
<dbReference type="SUPFAM" id="SSF50630">
    <property type="entry name" value="Acid proteases"/>
    <property type="match status" value="1"/>
</dbReference>
<feature type="region of interest" description="Disordered" evidence="3">
    <location>
        <begin position="23"/>
        <end position="42"/>
    </location>
</feature>
<evidence type="ECO:0000259" key="4">
    <source>
        <dbReference type="Pfam" id="PF00078"/>
    </source>
</evidence>
<dbReference type="InterPro" id="IPR000477">
    <property type="entry name" value="RT_dom"/>
</dbReference>
<dbReference type="Gene3D" id="3.30.70.270">
    <property type="match status" value="1"/>
</dbReference>
<sequence>MIIKTLVGTTLFKRQKGEKKEKGRRTYFVREEESSEREDTSDINTISSVSQVQPKVAPIMQKISVNGMEVDFEVHTGCGVTIISREQYSKLWKKTDMPEWRTCSVKLKTYTGEMEKMEVLGQATATVEIQNVRKEMTMVVVDGEGPNLLGRGPVATGDEPSSRWWKLSSRDWLRRKSLNQFAEWAAPIVPVKKPDGSGGQKFSKLDMSHAYQQIRLDESAKKYVTVNTQKGPCTYCRLTFGVASSHGMERNLQNTRHVAVYLDDILVTRANDEEHLRNLEDVLMTLKTSGLGLKMSKCEFLGEDTIFLGHLISSAGVQPVAEKWQEIQEAVRRWLLKNETMDKESLAVILSLDFFKFDVSKESAKQIIKEDLFGKLVEAGILYLQRAV</sequence>
<dbReference type="Proteomes" id="UP000830375">
    <property type="component" value="Unassembled WGS sequence"/>
</dbReference>
<proteinExistence type="inferred from homology"/>
<comment type="similarity">
    <text evidence="1">Belongs to the beta type-B retroviral polymerase family. HERV class-II K(HML-2) pol subfamily.</text>
</comment>
<comment type="caution">
    <text evidence="5">The sequence shown here is derived from an EMBL/GenBank/DDBJ whole genome shotgun (WGS) entry which is preliminary data.</text>
</comment>
<dbReference type="EMBL" id="JACTAM010000016">
    <property type="protein sequence ID" value="KAI2655349.1"/>
    <property type="molecule type" value="Genomic_DNA"/>
</dbReference>
<evidence type="ECO:0000256" key="3">
    <source>
        <dbReference type="SAM" id="MobiDB-lite"/>
    </source>
</evidence>
<feature type="domain" description="Reverse transcriptase" evidence="4">
    <location>
        <begin position="198"/>
        <end position="310"/>
    </location>
</feature>
<dbReference type="CDD" id="cd01647">
    <property type="entry name" value="RT_LTR"/>
    <property type="match status" value="1"/>
</dbReference>
<evidence type="ECO:0000313" key="6">
    <source>
        <dbReference type="Proteomes" id="UP000830375"/>
    </source>
</evidence>
<dbReference type="InterPro" id="IPR043502">
    <property type="entry name" value="DNA/RNA_pol_sf"/>
</dbReference>
<organism evidence="5 6">
    <name type="scientific">Labeo rohita</name>
    <name type="common">Indian major carp</name>
    <name type="synonym">Cyprinus rohita</name>
    <dbReference type="NCBI Taxonomy" id="84645"/>
    <lineage>
        <taxon>Eukaryota</taxon>
        <taxon>Metazoa</taxon>
        <taxon>Chordata</taxon>
        <taxon>Craniata</taxon>
        <taxon>Vertebrata</taxon>
        <taxon>Euteleostomi</taxon>
        <taxon>Actinopterygii</taxon>
        <taxon>Neopterygii</taxon>
        <taxon>Teleostei</taxon>
        <taxon>Ostariophysi</taxon>
        <taxon>Cypriniformes</taxon>
        <taxon>Cyprinidae</taxon>
        <taxon>Labeoninae</taxon>
        <taxon>Labeonini</taxon>
        <taxon>Labeo</taxon>
    </lineage>
</organism>
<dbReference type="Gene3D" id="2.40.70.10">
    <property type="entry name" value="Acid Proteases"/>
    <property type="match status" value="1"/>
</dbReference>
<dbReference type="Gene3D" id="3.10.10.10">
    <property type="entry name" value="HIV Type 1 Reverse Transcriptase, subunit A, domain 1"/>
    <property type="match status" value="1"/>
</dbReference>
<reference evidence="5 6" key="1">
    <citation type="submission" date="2022-01" db="EMBL/GenBank/DDBJ databases">
        <title>A high-quality chromosome-level genome assembly of rohu carp, Labeo rohita.</title>
        <authorList>
            <person name="Arick M.A. II"/>
            <person name="Hsu C.-Y."/>
            <person name="Magbanua Z."/>
            <person name="Pechanova O."/>
            <person name="Grover C."/>
            <person name="Miller E."/>
            <person name="Thrash A."/>
            <person name="Ezzel L."/>
            <person name="Alam S."/>
            <person name="Benzie J."/>
            <person name="Hamilton M."/>
            <person name="Karsi A."/>
            <person name="Lawrence M.L."/>
            <person name="Peterson D.G."/>
        </authorList>
    </citation>
    <scope>NUCLEOTIDE SEQUENCE [LARGE SCALE GENOMIC DNA]</scope>
    <source>
        <strain evidence="6">BAU-BD-2019</strain>
        <tissue evidence="5">Blood</tissue>
    </source>
</reference>
<dbReference type="InterPro" id="IPR043128">
    <property type="entry name" value="Rev_trsase/Diguanyl_cyclase"/>
</dbReference>
<evidence type="ECO:0000256" key="1">
    <source>
        <dbReference type="ARBA" id="ARBA00010879"/>
    </source>
</evidence>